<evidence type="ECO:0000256" key="1">
    <source>
        <dbReference type="ARBA" id="ARBA00008690"/>
    </source>
</evidence>
<evidence type="ECO:0000313" key="3">
    <source>
        <dbReference type="EMBL" id="KAF0933037.1"/>
    </source>
</evidence>
<comment type="caution">
    <text evidence="3">The sequence shown here is derived from an EMBL/GenBank/DDBJ whole genome shotgun (WGS) entry which is preliminary data.</text>
</comment>
<organism evidence="3 4">
    <name type="scientific">Oryza meyeriana var. granulata</name>
    <dbReference type="NCBI Taxonomy" id="110450"/>
    <lineage>
        <taxon>Eukaryota</taxon>
        <taxon>Viridiplantae</taxon>
        <taxon>Streptophyta</taxon>
        <taxon>Embryophyta</taxon>
        <taxon>Tracheophyta</taxon>
        <taxon>Spermatophyta</taxon>
        <taxon>Magnoliopsida</taxon>
        <taxon>Liliopsida</taxon>
        <taxon>Poales</taxon>
        <taxon>Poaceae</taxon>
        <taxon>BOP clade</taxon>
        <taxon>Oryzoideae</taxon>
        <taxon>Oryzeae</taxon>
        <taxon>Oryzinae</taxon>
        <taxon>Oryza</taxon>
        <taxon>Oryza meyeriana</taxon>
    </lineage>
</organism>
<dbReference type="OrthoDB" id="688400at2759"/>
<dbReference type="InterPro" id="IPR046431">
    <property type="entry name" value="FAF_dom"/>
</dbReference>
<comment type="similarity">
    <text evidence="1">Belongs to the fantastic four family.</text>
</comment>
<dbReference type="AlphaFoldDB" id="A0A6G1F7Y8"/>
<sequence>MLLSFSRSVQRFSCRDRDNLGLRSLLVADAAPAAGCGGRVVTRTIVALPPQRVQETTSREAECSGCIDDVEEEDDDDEGFWVAYGRGGRMRRLPPPLPSLRGAMRRARTKGGRLVITEAPAGARRPEYIRAQRRGGRLTMRLVESKDFYPCPAPAGPSPPQDDDYDIVAMQAVNDTSTAAAVGEDVRGHMQKAAAFPPPPPPAIGFFEDVVKYHSIENTSWHQHQILRLRMVH</sequence>
<dbReference type="Pfam" id="PF11250">
    <property type="entry name" value="FAF"/>
    <property type="match status" value="1"/>
</dbReference>
<dbReference type="EMBL" id="SPHZ02000001">
    <property type="protein sequence ID" value="KAF0933037.1"/>
    <property type="molecule type" value="Genomic_DNA"/>
</dbReference>
<dbReference type="Proteomes" id="UP000479710">
    <property type="component" value="Unassembled WGS sequence"/>
</dbReference>
<gene>
    <name evidence="3" type="ORF">E2562_013791</name>
</gene>
<protein>
    <recommendedName>
        <fullName evidence="2">FAF domain-containing protein</fullName>
    </recommendedName>
</protein>
<accession>A0A6G1F7Y8</accession>
<evidence type="ECO:0000313" key="4">
    <source>
        <dbReference type="Proteomes" id="UP000479710"/>
    </source>
</evidence>
<dbReference type="PANTHER" id="PTHR33155">
    <property type="entry name" value="FANTASTIC FOUR-LIKE PROTEIN (DUF3049)"/>
    <property type="match status" value="1"/>
</dbReference>
<reference evidence="3 4" key="1">
    <citation type="submission" date="2019-11" db="EMBL/GenBank/DDBJ databases">
        <title>Whole genome sequence of Oryza granulata.</title>
        <authorList>
            <person name="Li W."/>
        </authorList>
    </citation>
    <scope>NUCLEOTIDE SEQUENCE [LARGE SCALE GENOMIC DNA]</scope>
    <source>
        <strain evidence="4">cv. Menghai</strain>
        <tissue evidence="3">Leaf</tissue>
    </source>
</reference>
<dbReference type="InterPro" id="IPR021410">
    <property type="entry name" value="FAF"/>
</dbReference>
<evidence type="ECO:0000259" key="2">
    <source>
        <dbReference type="Pfam" id="PF11250"/>
    </source>
</evidence>
<feature type="domain" description="FAF" evidence="2">
    <location>
        <begin position="93"/>
        <end position="142"/>
    </location>
</feature>
<name>A0A6G1F7Y8_9ORYZ</name>
<keyword evidence="4" id="KW-1185">Reference proteome</keyword>
<proteinExistence type="inferred from homology"/>
<dbReference type="PANTHER" id="PTHR33155:SF75">
    <property type="entry name" value="OS02G0750800 PROTEIN"/>
    <property type="match status" value="1"/>
</dbReference>